<dbReference type="InterPro" id="IPR011990">
    <property type="entry name" value="TPR-like_helical_dom_sf"/>
</dbReference>
<dbReference type="PANTHER" id="PTHR47447:SF22">
    <property type="entry name" value="TETRATRICOPEPTIDE-LIKE HELICAL DOMAIN SUPERFAMILY"/>
    <property type="match status" value="1"/>
</dbReference>
<dbReference type="SUPFAM" id="SSF81901">
    <property type="entry name" value="HCP-like"/>
    <property type="match status" value="1"/>
</dbReference>
<dbReference type="AlphaFoldDB" id="A0A9Q1JPE4"/>
<evidence type="ECO:0000256" key="2">
    <source>
        <dbReference type="ARBA" id="ARBA00022737"/>
    </source>
</evidence>
<evidence type="ECO:0000313" key="5">
    <source>
        <dbReference type="Proteomes" id="UP001153076"/>
    </source>
</evidence>
<feature type="repeat" description="PPR" evidence="3">
    <location>
        <begin position="740"/>
        <end position="774"/>
    </location>
</feature>
<feature type="repeat" description="PPR" evidence="3">
    <location>
        <begin position="705"/>
        <end position="739"/>
    </location>
</feature>
<feature type="repeat" description="PPR" evidence="3">
    <location>
        <begin position="306"/>
        <end position="340"/>
    </location>
</feature>
<dbReference type="Pfam" id="PF13041">
    <property type="entry name" value="PPR_2"/>
    <property type="match status" value="4"/>
</dbReference>
<feature type="repeat" description="PPR" evidence="3">
    <location>
        <begin position="495"/>
        <end position="529"/>
    </location>
</feature>
<feature type="repeat" description="PPR" evidence="3">
    <location>
        <begin position="635"/>
        <end position="669"/>
    </location>
</feature>
<dbReference type="NCBIfam" id="TIGR00756">
    <property type="entry name" value="PPR"/>
    <property type="match status" value="12"/>
</dbReference>
<dbReference type="PROSITE" id="PS51375">
    <property type="entry name" value="PPR"/>
    <property type="match status" value="12"/>
</dbReference>
<evidence type="ECO:0008006" key="6">
    <source>
        <dbReference type="Google" id="ProtNLM"/>
    </source>
</evidence>
<dbReference type="SUPFAM" id="SSF48452">
    <property type="entry name" value="TPR-like"/>
    <property type="match status" value="1"/>
</dbReference>
<feature type="repeat" description="PPR" evidence="3">
    <location>
        <begin position="460"/>
        <end position="494"/>
    </location>
</feature>
<dbReference type="PANTHER" id="PTHR47447">
    <property type="entry name" value="OS03G0856100 PROTEIN"/>
    <property type="match status" value="1"/>
</dbReference>
<evidence type="ECO:0000313" key="4">
    <source>
        <dbReference type="EMBL" id="KAJ8428576.1"/>
    </source>
</evidence>
<feature type="repeat" description="PPR" evidence="3">
    <location>
        <begin position="530"/>
        <end position="564"/>
    </location>
</feature>
<dbReference type="Pfam" id="PF12854">
    <property type="entry name" value="PPR_1"/>
    <property type="match status" value="2"/>
</dbReference>
<comment type="similarity">
    <text evidence="1">Belongs to the PPR family. P subfamily.</text>
</comment>
<reference evidence="4" key="1">
    <citation type="submission" date="2022-04" db="EMBL/GenBank/DDBJ databases">
        <title>Carnegiea gigantea Genome sequencing and assembly v2.</title>
        <authorList>
            <person name="Copetti D."/>
            <person name="Sanderson M.J."/>
            <person name="Burquez A."/>
            <person name="Wojciechowski M.F."/>
        </authorList>
    </citation>
    <scope>NUCLEOTIDE SEQUENCE</scope>
    <source>
        <strain evidence="4">SGP5-SGP5p</strain>
        <tissue evidence="4">Aerial part</tissue>
    </source>
</reference>
<proteinExistence type="inferred from homology"/>
<organism evidence="4 5">
    <name type="scientific">Carnegiea gigantea</name>
    <dbReference type="NCBI Taxonomy" id="171969"/>
    <lineage>
        <taxon>Eukaryota</taxon>
        <taxon>Viridiplantae</taxon>
        <taxon>Streptophyta</taxon>
        <taxon>Embryophyta</taxon>
        <taxon>Tracheophyta</taxon>
        <taxon>Spermatophyta</taxon>
        <taxon>Magnoliopsida</taxon>
        <taxon>eudicotyledons</taxon>
        <taxon>Gunneridae</taxon>
        <taxon>Pentapetalae</taxon>
        <taxon>Caryophyllales</taxon>
        <taxon>Cactineae</taxon>
        <taxon>Cactaceae</taxon>
        <taxon>Cactoideae</taxon>
        <taxon>Echinocereeae</taxon>
        <taxon>Carnegiea</taxon>
    </lineage>
</organism>
<name>A0A9Q1JPE4_9CARY</name>
<dbReference type="InterPro" id="IPR002885">
    <property type="entry name" value="PPR_rpt"/>
</dbReference>
<feature type="repeat" description="PPR" evidence="3">
    <location>
        <begin position="202"/>
        <end position="236"/>
    </location>
</feature>
<dbReference type="Pfam" id="PF01535">
    <property type="entry name" value="PPR"/>
    <property type="match status" value="6"/>
</dbReference>
<feature type="repeat" description="PPR" evidence="3">
    <location>
        <begin position="670"/>
        <end position="704"/>
    </location>
</feature>
<feature type="repeat" description="PPR" evidence="3">
    <location>
        <begin position="341"/>
        <end position="375"/>
    </location>
</feature>
<keyword evidence="5" id="KW-1185">Reference proteome</keyword>
<dbReference type="Gene3D" id="1.25.40.10">
    <property type="entry name" value="Tetratricopeptide repeat domain"/>
    <property type="match status" value="6"/>
</dbReference>
<feature type="repeat" description="PPR" evidence="3">
    <location>
        <begin position="600"/>
        <end position="634"/>
    </location>
</feature>
<gene>
    <name evidence="4" type="ORF">Cgig2_031370</name>
</gene>
<evidence type="ECO:0000256" key="1">
    <source>
        <dbReference type="ARBA" id="ARBA00007626"/>
    </source>
</evidence>
<keyword evidence="2" id="KW-0677">Repeat</keyword>
<comment type="caution">
    <text evidence="4">The sequence shown here is derived from an EMBL/GenBank/DDBJ whole genome shotgun (WGS) entry which is preliminary data.</text>
</comment>
<evidence type="ECO:0000256" key="3">
    <source>
        <dbReference type="PROSITE-ProRule" id="PRU00708"/>
    </source>
</evidence>
<dbReference type="Proteomes" id="UP001153076">
    <property type="component" value="Unassembled WGS sequence"/>
</dbReference>
<dbReference type="OrthoDB" id="185373at2759"/>
<protein>
    <recommendedName>
        <fullName evidence="6">Pentatricopeptide repeat-containing protein</fullName>
    </recommendedName>
</protein>
<dbReference type="EMBL" id="JAKOGI010000992">
    <property type="protein sequence ID" value="KAJ8428576.1"/>
    <property type="molecule type" value="Genomic_DNA"/>
</dbReference>
<feature type="repeat" description="PPR" evidence="3">
    <location>
        <begin position="237"/>
        <end position="271"/>
    </location>
</feature>
<accession>A0A9Q1JPE4</accession>
<sequence>MVVRQALPNLQSLRESVQRTNAYPSIRLFSHSTPPSQFIRNVSFIPAFKFTRPISTQSYETELSHDSRKVVDDLISNFTKKQFEADNQELRQLGLKLSPQIVEAVLKGIRSWKIAHKFFLWAKTQSGYSHSCYAYNAMASILSGVRQNAQLKALASELVDSRCSMTPGALGFFIRCLGSVGLVQEANLLFDQAREMGLCIPNNYTYNCLLQTISKSGFIRLVEMRLDEMRRFGWLLDRYTLTPLLQFYCNAGEVEKALNVFNQMFEMGWVDAHVLSILALSFSRWGEVDKAFELIERMEARNLRLSEKTFYVLIHGFVSSHRVDKALQVLHKMHSAGFSPDIAVYDVLIGELCKSKEHEKALRLYSEMKNSGISADAGILTKLISSACEEELMAQLLEEAGDDHDIEIQKLLYNSVLNGLVGHGLVDRAYRLVKMMMEGQTLCDNGVEKFFKLKGIMYLNSTSFTIIINALCEVGRLDEALQLFRGMDKIGCEKDVLLHNNLINALSNADRVADGLDLLREMTHSGFKPTQFTYNSVYGYFCRKGDVVGAKSIMKEMWYCQHEPWIKHSTTLVKQLCKHRRAAEASNFLFEMVEEGIVPHLIPYTAVVDGFFKLQEVDQALELYHDILSRGYKPDVVAYNILINGLCKAKRTSEAQDVLNKMLVGGLVPSTVTYNSLIDGWCKSGNIDQAVKCFSKMIGDNVEPNVITYTTLIDGLCNARQPDGAMMLWNEMEVKGCSPNRITFMALISGLCKNGRPDTALFYLREMEKKELTVDRFVYVALMDSFLLNNNPQSAFNILKEIVGKELLPYPIDKNHALVKEAIAKLSYHPQTSSHIAGILLAASTEIAPVLGNRGSKGGVDILWRVFNLLLDAAKSRLGFAIAS</sequence>